<dbReference type="PANTHER" id="PTHR46032:SF6">
    <property type="entry name" value="CMP-N-ACETYLNEURAMINATE-BETA-GALACTOSAMIDE-ALPHA-2,3-SIALYLTRANSFERASE 1"/>
    <property type="match status" value="1"/>
</dbReference>
<evidence type="ECO:0000256" key="20">
    <source>
        <dbReference type="ARBA" id="ARBA00039107"/>
    </source>
</evidence>
<dbReference type="GeneID" id="107081836"/>
<evidence type="ECO:0000256" key="2">
    <source>
        <dbReference type="ARBA" id="ARBA00004613"/>
    </source>
</evidence>
<comment type="catalytic activity">
    <reaction evidence="25">
        <text>a ganglioside GM1 (d18:1(4E)) + CMP-N-acetyl-beta-neuraminate = a ganglioside GD1a (d18:1(4E)) + CMP + H(+)</text>
        <dbReference type="Rhea" id="RHEA:18021"/>
        <dbReference type="ChEBI" id="CHEBI:15378"/>
        <dbReference type="ChEBI" id="CHEBI:57812"/>
        <dbReference type="ChEBI" id="CHEBI:60377"/>
        <dbReference type="ChEBI" id="CHEBI:77709"/>
        <dbReference type="ChEBI" id="CHEBI:78445"/>
        <dbReference type="EC" id="2.4.3.2"/>
    </reaction>
    <physiologicalReaction direction="left-to-right" evidence="25">
        <dbReference type="Rhea" id="RHEA:18022"/>
    </physiologicalReaction>
</comment>
<feature type="transmembrane region" description="Helical" evidence="35">
    <location>
        <begin position="7"/>
        <end position="25"/>
    </location>
</feature>
<dbReference type="EC" id="2.4.3.4" evidence="20"/>
<dbReference type="GO" id="GO:0005576">
    <property type="term" value="C:extracellular region"/>
    <property type="evidence" value="ECO:0007669"/>
    <property type="project" value="UniProtKB-SubCell"/>
</dbReference>
<organism evidence="36 37">
    <name type="scientific">Cyprinodon variegatus</name>
    <name type="common">Sheepshead minnow</name>
    <dbReference type="NCBI Taxonomy" id="28743"/>
    <lineage>
        <taxon>Eukaryota</taxon>
        <taxon>Metazoa</taxon>
        <taxon>Chordata</taxon>
        <taxon>Craniata</taxon>
        <taxon>Vertebrata</taxon>
        <taxon>Euteleostomi</taxon>
        <taxon>Actinopterygii</taxon>
        <taxon>Neopterygii</taxon>
        <taxon>Teleostei</taxon>
        <taxon>Neoteleostei</taxon>
        <taxon>Acanthomorphata</taxon>
        <taxon>Ovalentaria</taxon>
        <taxon>Atherinomorphae</taxon>
        <taxon>Cyprinodontiformes</taxon>
        <taxon>Cyprinodontidae</taxon>
        <taxon>Cyprinodon</taxon>
    </lineage>
</organism>
<keyword evidence="11 35" id="KW-1133">Transmembrane helix</keyword>
<evidence type="ECO:0000256" key="10">
    <source>
        <dbReference type="ARBA" id="ARBA00022968"/>
    </source>
</evidence>
<dbReference type="GO" id="GO:0032580">
    <property type="term" value="C:Golgi cisterna membrane"/>
    <property type="evidence" value="ECO:0007669"/>
    <property type="project" value="UniProtKB-SubCell"/>
</dbReference>
<accession>A0A3Q2FTY9</accession>
<dbReference type="Ensembl" id="ENSCVAT00000017058.1">
    <property type="protein sequence ID" value="ENSCVAP00000010375.1"/>
    <property type="gene ID" value="ENSCVAG00000012824.1"/>
</dbReference>
<evidence type="ECO:0000256" key="28">
    <source>
        <dbReference type="ARBA" id="ARBA00052027"/>
    </source>
</evidence>
<dbReference type="InterPro" id="IPR001675">
    <property type="entry name" value="Glyco_trans_29"/>
</dbReference>
<dbReference type="KEGG" id="cvg:107081836"/>
<dbReference type="Proteomes" id="UP000265020">
    <property type="component" value="Unassembled WGS sequence"/>
</dbReference>
<comment type="subunit">
    <text evidence="29">Homodimer; disulfide-linked. Homodimer formation occurs in the endoplasmic reticulum.</text>
</comment>
<comment type="subcellular location">
    <subcellularLocation>
        <location evidence="1">Golgi apparatus membrane</location>
        <topology evidence="1">Single-pass type II membrane protein</topology>
    </subcellularLocation>
    <subcellularLocation>
        <location evidence="18">Golgi apparatus</location>
        <location evidence="18">Golgi stack membrane</location>
    </subcellularLocation>
    <subcellularLocation>
        <location evidence="2">Secreted</location>
    </subcellularLocation>
</comment>
<dbReference type="GO" id="GO:0000139">
    <property type="term" value="C:Golgi membrane"/>
    <property type="evidence" value="ECO:0007669"/>
    <property type="project" value="UniProtKB-SubCell"/>
</dbReference>
<evidence type="ECO:0000256" key="17">
    <source>
        <dbReference type="ARBA" id="ARBA00036292"/>
    </source>
</evidence>
<dbReference type="AlphaFoldDB" id="A0A3Q2FTY9"/>
<evidence type="ECO:0000256" key="8">
    <source>
        <dbReference type="ARBA" id="ARBA00022679"/>
    </source>
</evidence>
<evidence type="ECO:0000256" key="30">
    <source>
        <dbReference type="ARBA" id="ARBA00072809"/>
    </source>
</evidence>
<comment type="catalytic activity">
    <reaction evidence="26">
        <text>a ganglioside GA1 + CMP-N-acetyl-beta-neuraminate = a ganglioside GM1b + CMP + H(+)</text>
        <dbReference type="Rhea" id="RHEA:48244"/>
        <dbReference type="ChEBI" id="CHEBI:15378"/>
        <dbReference type="ChEBI" id="CHEBI:57812"/>
        <dbReference type="ChEBI" id="CHEBI:60377"/>
        <dbReference type="ChEBI" id="CHEBI:88069"/>
        <dbReference type="ChEBI" id="CHEBI:90151"/>
    </reaction>
    <physiologicalReaction direction="left-to-right" evidence="26">
        <dbReference type="Rhea" id="RHEA:48245"/>
    </physiologicalReaction>
</comment>
<dbReference type="GO" id="GO:0097503">
    <property type="term" value="P:sialylation"/>
    <property type="evidence" value="ECO:0007669"/>
    <property type="project" value="TreeGrafter"/>
</dbReference>
<evidence type="ECO:0000256" key="22">
    <source>
        <dbReference type="ARBA" id="ARBA00042990"/>
    </source>
</evidence>
<evidence type="ECO:0000313" key="36">
    <source>
        <dbReference type="Ensembl" id="ENSCVAP00000010375.1"/>
    </source>
</evidence>
<reference evidence="36" key="1">
    <citation type="submission" date="2025-08" db="UniProtKB">
        <authorList>
            <consortium name="Ensembl"/>
        </authorList>
    </citation>
    <scope>IDENTIFICATION</scope>
</reference>
<comment type="pathway">
    <text evidence="3">Protein modification; protein glycosylation.</text>
</comment>
<evidence type="ECO:0000256" key="34">
    <source>
        <dbReference type="SAM" id="MobiDB-lite"/>
    </source>
</evidence>
<keyword evidence="16" id="KW-0325">Glycoprotein</keyword>
<evidence type="ECO:0000256" key="7">
    <source>
        <dbReference type="ARBA" id="ARBA00022676"/>
    </source>
</evidence>
<comment type="similarity">
    <text evidence="5">Belongs to the glycosyltransferase 29 family.</text>
</comment>
<evidence type="ECO:0000256" key="11">
    <source>
        <dbReference type="ARBA" id="ARBA00022989"/>
    </source>
</evidence>
<keyword evidence="37" id="KW-1185">Reference proteome</keyword>
<dbReference type="GO" id="GO:0006629">
    <property type="term" value="P:lipid metabolic process"/>
    <property type="evidence" value="ECO:0007669"/>
    <property type="project" value="UniProtKB-KW"/>
</dbReference>
<evidence type="ECO:0000256" key="25">
    <source>
        <dbReference type="ARBA" id="ARBA00043773"/>
    </source>
</evidence>
<evidence type="ECO:0000256" key="32">
    <source>
        <dbReference type="ARBA" id="ARBA00081332"/>
    </source>
</evidence>
<keyword evidence="15" id="KW-1015">Disulfide bond</keyword>
<feature type="compositionally biased region" description="Basic and acidic residues" evidence="34">
    <location>
        <begin position="72"/>
        <end position="116"/>
    </location>
</feature>
<dbReference type="EC" id="2.4.3.2" evidence="19"/>
<evidence type="ECO:0000256" key="15">
    <source>
        <dbReference type="ARBA" id="ARBA00023157"/>
    </source>
</evidence>
<comment type="catalytic activity">
    <reaction evidence="17">
        <text>a beta-D-galactosyl-(1-&gt;3)-N-acetyl-alpha-D-galactosaminyl derivative + CMP-N-acetyl-beta-neuraminate = an N-acetyl-alpha-neuraminyl-(2-&gt;3)-beta-D-galactosyl-(1-&gt;3)-N-acetyl-alpha-D-galactosaminyl derivative + CMP + H(+)</text>
        <dbReference type="Rhea" id="RHEA:21616"/>
        <dbReference type="ChEBI" id="CHEBI:15378"/>
        <dbReference type="ChEBI" id="CHEBI:57812"/>
        <dbReference type="ChEBI" id="CHEBI:60377"/>
        <dbReference type="ChEBI" id="CHEBI:133470"/>
        <dbReference type="ChEBI" id="CHEBI:139596"/>
        <dbReference type="EC" id="2.4.3.4"/>
    </reaction>
    <physiologicalReaction direction="left-to-right" evidence="17">
        <dbReference type="Rhea" id="RHEA:21617"/>
    </physiologicalReaction>
</comment>
<evidence type="ECO:0000256" key="13">
    <source>
        <dbReference type="ARBA" id="ARBA00023098"/>
    </source>
</evidence>
<protein>
    <recommendedName>
        <fullName evidence="30">CMP-N-acetylneuraminate-beta-galactosamide-alpha-2,3-sialyltransferase 2</fullName>
        <ecNumber evidence="19">2.4.3.2</ecNumber>
        <ecNumber evidence="20">2.4.3.4</ecNumber>
    </recommendedName>
    <alternativeName>
        <fullName evidence="23">Gal-NAc6S</fullName>
    </alternativeName>
    <alternativeName>
        <fullName evidence="21">Gal-beta-1,3-GalNAc-alpha-2,3-sialyltransferase</fullName>
    </alternativeName>
    <alternativeName>
        <fullName evidence="22">Monosialoganglioside sialyltransferase</fullName>
    </alternativeName>
    <alternativeName>
        <fullName evidence="31">ST3Gal II</fullName>
    </alternativeName>
    <alternativeName>
        <fullName evidence="32">ST3GalA.2</fullName>
    </alternativeName>
    <alternativeName>
        <fullName evidence="33">Sialyltransferase 4B</fullName>
    </alternativeName>
</protein>
<evidence type="ECO:0000256" key="3">
    <source>
        <dbReference type="ARBA" id="ARBA00004922"/>
    </source>
</evidence>
<feature type="region of interest" description="Disordered" evidence="34">
    <location>
        <begin position="72"/>
        <end position="144"/>
    </location>
</feature>
<name>A0A3Q2FTY9_CYPVA</name>
<keyword evidence="8" id="KW-0808">Transferase</keyword>
<evidence type="ECO:0000256" key="24">
    <source>
        <dbReference type="ARBA" id="ARBA00043673"/>
    </source>
</evidence>
<sequence>MILKAKVCIILLAITTAGVFFTLNFREGVSFEDIRFQYKVTIRKEQHFSNSIKDENPLNRYVQDENLQDKIVQDNIQDKNTQDESLKDKNVKDRSVQDGSLKDKNVQDNNTQDKKTQGGSLKDNNVKDKSEQDNIQAKIKKDGSLRDKNIRDENVLIKSTQGNQCGCKKCFSKDDKLLMSCFNPSIEPFLSVNTKLSENVFQWWKRIQYERRDFSYYKATVAKLFTMFPSIPDLGKPSPGKCRTCAVVGNSVNLKGSGYGPLIDHHDIIIRMNAGPTKGYEKDVGTRTTHHVMYPESAVDLDNSTHLVVFAFKIQDLEWSTKALTTGFYVKTSRKVTPKIKANKDLVMVVNPAFMKYVHEVWMKRRGTYPSTGFMTLVLALHVCDEVDVFGFGADSNRNWSHYFEVLKNKKYGTGPHSGTNEYRVLKQLANEKTVKLYKGS</sequence>
<evidence type="ECO:0000256" key="9">
    <source>
        <dbReference type="ARBA" id="ARBA00022692"/>
    </source>
</evidence>
<evidence type="ECO:0000256" key="1">
    <source>
        <dbReference type="ARBA" id="ARBA00004323"/>
    </source>
</evidence>
<evidence type="ECO:0000256" key="16">
    <source>
        <dbReference type="ARBA" id="ARBA00023180"/>
    </source>
</evidence>
<evidence type="ECO:0000256" key="12">
    <source>
        <dbReference type="ARBA" id="ARBA00023034"/>
    </source>
</evidence>
<evidence type="ECO:0000256" key="4">
    <source>
        <dbReference type="ARBA" id="ARBA00004934"/>
    </source>
</evidence>
<keyword evidence="14 35" id="KW-0472">Membrane</keyword>
<dbReference type="RefSeq" id="XP_015225640.1">
    <property type="nucleotide sequence ID" value="XM_015370154.1"/>
</dbReference>
<evidence type="ECO:0000256" key="5">
    <source>
        <dbReference type="ARBA" id="ARBA00006003"/>
    </source>
</evidence>
<keyword evidence="7" id="KW-0328">Glycosyltransferase</keyword>
<keyword evidence="6" id="KW-0964">Secreted</keyword>
<evidence type="ECO:0000256" key="33">
    <source>
        <dbReference type="ARBA" id="ARBA00082805"/>
    </source>
</evidence>
<dbReference type="GeneTree" id="ENSGT00940000154725"/>
<dbReference type="InterPro" id="IPR051757">
    <property type="entry name" value="Beta-gal_alpha2-3_sialyltrans"/>
</dbReference>
<evidence type="ECO:0000256" key="19">
    <source>
        <dbReference type="ARBA" id="ARBA00039106"/>
    </source>
</evidence>
<evidence type="ECO:0000256" key="29">
    <source>
        <dbReference type="ARBA" id="ARBA00062545"/>
    </source>
</evidence>
<keyword evidence="12" id="KW-0333">Golgi apparatus</keyword>
<reference evidence="36" key="2">
    <citation type="submission" date="2025-09" db="UniProtKB">
        <authorList>
            <consortium name="Ensembl"/>
        </authorList>
    </citation>
    <scope>IDENTIFICATION</scope>
</reference>
<keyword evidence="13" id="KW-0443">Lipid metabolism</keyword>
<dbReference type="PANTHER" id="PTHR46032">
    <property type="entry name" value="ALPHA-2,3-SIALYLTRANSFERASE ST3GAL I ISOFORM X1"/>
    <property type="match status" value="1"/>
</dbReference>
<comment type="catalytic activity">
    <reaction evidence="28">
        <text>a globoside GalGb4Cer + CMP-N-acetyl-beta-neuraminate = a globoside MSGG + CMP + H(+)</text>
        <dbReference type="Rhea" id="RHEA:65372"/>
        <dbReference type="ChEBI" id="CHEBI:15378"/>
        <dbReference type="ChEBI" id="CHEBI:57812"/>
        <dbReference type="ChEBI" id="CHEBI:60377"/>
        <dbReference type="ChEBI" id="CHEBI:140623"/>
        <dbReference type="ChEBI" id="CHEBI:140691"/>
    </reaction>
    <physiologicalReaction direction="left-to-right" evidence="28">
        <dbReference type="Rhea" id="RHEA:65373"/>
    </physiologicalReaction>
</comment>
<proteinExistence type="inferred from homology"/>
<dbReference type="InterPro" id="IPR038578">
    <property type="entry name" value="GT29-like_sf"/>
</dbReference>
<keyword evidence="10" id="KW-0735">Signal-anchor</keyword>
<evidence type="ECO:0000256" key="27">
    <source>
        <dbReference type="ARBA" id="ARBA00047509"/>
    </source>
</evidence>
<dbReference type="Pfam" id="PF00777">
    <property type="entry name" value="Glyco_transf_29"/>
    <property type="match status" value="1"/>
</dbReference>
<dbReference type="OrthoDB" id="10264956at2759"/>
<keyword evidence="9 35" id="KW-0812">Transmembrane</keyword>
<comment type="catalytic activity">
    <reaction evidence="24">
        <text>a ganglioside GA1 (d18:1(4E)) + CMP-N-acetyl-beta-neuraminate = a ganglioside GM1b (d18:1(4E)) + CMP + H(+)</text>
        <dbReference type="Rhea" id="RHEA:47560"/>
        <dbReference type="ChEBI" id="CHEBI:15378"/>
        <dbReference type="ChEBI" id="CHEBI:27938"/>
        <dbReference type="ChEBI" id="CHEBI:57812"/>
        <dbReference type="ChEBI" id="CHEBI:60377"/>
        <dbReference type="ChEBI" id="CHEBI:78568"/>
    </reaction>
    <physiologicalReaction direction="left-to-right" evidence="24">
        <dbReference type="Rhea" id="RHEA:47561"/>
    </physiologicalReaction>
</comment>
<evidence type="ECO:0000256" key="23">
    <source>
        <dbReference type="ARBA" id="ARBA00042991"/>
    </source>
</evidence>
<evidence type="ECO:0000256" key="35">
    <source>
        <dbReference type="SAM" id="Phobius"/>
    </source>
</evidence>
<evidence type="ECO:0000313" key="37">
    <source>
        <dbReference type="Proteomes" id="UP000265020"/>
    </source>
</evidence>
<evidence type="ECO:0000256" key="14">
    <source>
        <dbReference type="ARBA" id="ARBA00023136"/>
    </source>
</evidence>
<dbReference type="GO" id="GO:0003836">
    <property type="term" value="F:beta-galactoside (CMP) alpha-2,3-sialyltransferase activity"/>
    <property type="evidence" value="ECO:0007669"/>
    <property type="project" value="UniProtKB-EC"/>
</dbReference>
<evidence type="ECO:0000256" key="6">
    <source>
        <dbReference type="ARBA" id="ARBA00022525"/>
    </source>
</evidence>
<evidence type="ECO:0000256" key="21">
    <source>
        <dbReference type="ARBA" id="ARBA00042448"/>
    </source>
</evidence>
<dbReference type="FunFam" id="3.90.1480.20:FF:000002">
    <property type="entry name" value="CMP-N-acetylneuraminate-beta-galactosamide- alpha-2,3-sialyltransferase 2"/>
    <property type="match status" value="1"/>
</dbReference>
<evidence type="ECO:0000256" key="31">
    <source>
        <dbReference type="ARBA" id="ARBA00081228"/>
    </source>
</evidence>
<evidence type="ECO:0000256" key="26">
    <source>
        <dbReference type="ARBA" id="ARBA00043816"/>
    </source>
</evidence>
<dbReference type="STRING" id="28743.ENSCVAP00000010375"/>
<evidence type="ECO:0000256" key="18">
    <source>
        <dbReference type="ARBA" id="ARBA00037859"/>
    </source>
</evidence>
<dbReference type="GO" id="GO:0047288">
    <property type="term" value="F:beta-D-galactosyl-(1-&gt;3)-N-acetyl-beta-D-galactosaminide alpha-2,3- sialyltransferase"/>
    <property type="evidence" value="ECO:0007669"/>
    <property type="project" value="UniProtKB-EC"/>
</dbReference>
<comment type="catalytic activity">
    <reaction evidence="27">
        <text>ganglioside GM1 (d18:1(4E)/18:0) + CMP-N-acetyl-beta-neuraminate = ganglioside GD1a (18:1(4E)/18:0) + CMP + H(+)</text>
        <dbReference type="Rhea" id="RHEA:48248"/>
        <dbReference type="ChEBI" id="CHEBI:15378"/>
        <dbReference type="ChEBI" id="CHEBI:57812"/>
        <dbReference type="ChEBI" id="CHEBI:60377"/>
        <dbReference type="ChEBI" id="CHEBI:73110"/>
        <dbReference type="ChEBI" id="CHEBI:90153"/>
    </reaction>
    <physiologicalReaction direction="left-to-right" evidence="27">
        <dbReference type="Rhea" id="RHEA:48249"/>
    </physiologicalReaction>
</comment>
<comment type="pathway">
    <text evidence="4">Glycolipid biosynthesis.</text>
</comment>
<dbReference type="Gene3D" id="3.90.1480.20">
    <property type="entry name" value="Glycosyl transferase family 29"/>
    <property type="match status" value="1"/>
</dbReference>